<evidence type="ECO:0000313" key="2">
    <source>
        <dbReference type="Proteomes" id="UP001160625"/>
    </source>
</evidence>
<name>A0ABT6N7U6_9SPHN</name>
<dbReference type="RefSeq" id="WP_281046490.1">
    <property type="nucleotide sequence ID" value="NZ_JARYGZ010000007.1"/>
</dbReference>
<protein>
    <submittedName>
        <fullName evidence="1">Uncharacterized protein</fullName>
    </submittedName>
</protein>
<comment type="caution">
    <text evidence="1">The sequence shown here is derived from an EMBL/GenBank/DDBJ whole genome shotgun (WGS) entry which is preliminary data.</text>
</comment>
<reference evidence="1" key="1">
    <citation type="submission" date="2023-04" db="EMBL/GenBank/DDBJ databases">
        <title>Sphingomonas sp. MAHUQ-71 isolated from rice field.</title>
        <authorList>
            <person name="Huq M.A."/>
        </authorList>
    </citation>
    <scope>NUCLEOTIDE SEQUENCE</scope>
    <source>
        <strain evidence="1">MAHUQ-71</strain>
    </source>
</reference>
<dbReference type="Proteomes" id="UP001160625">
    <property type="component" value="Unassembled WGS sequence"/>
</dbReference>
<proteinExistence type="predicted"/>
<keyword evidence="2" id="KW-1185">Reference proteome</keyword>
<accession>A0ABT6N7U6</accession>
<dbReference type="EMBL" id="JARYGZ010000007">
    <property type="protein sequence ID" value="MDH7641151.1"/>
    <property type="molecule type" value="Genomic_DNA"/>
</dbReference>
<gene>
    <name evidence="1" type="ORF">QGN17_20620</name>
</gene>
<organism evidence="1 2">
    <name type="scientific">Sphingomonas oryzagri</name>
    <dbReference type="NCBI Taxonomy" id="3042314"/>
    <lineage>
        <taxon>Bacteria</taxon>
        <taxon>Pseudomonadati</taxon>
        <taxon>Pseudomonadota</taxon>
        <taxon>Alphaproteobacteria</taxon>
        <taxon>Sphingomonadales</taxon>
        <taxon>Sphingomonadaceae</taxon>
        <taxon>Sphingomonas</taxon>
    </lineage>
</organism>
<evidence type="ECO:0000313" key="1">
    <source>
        <dbReference type="EMBL" id="MDH7641151.1"/>
    </source>
</evidence>
<sequence>MFKVPSFELPAPLDMSNFKSLPEWAFEAIKEEIEQFQAGLGADHDIGIIVSGAQSAIHASRVRLADQMIVFEGVDEENRIARVIAHYTQVNFRLVAVPKIEANARRIGF</sequence>